<name>A0A4R2S059_9BACL</name>
<dbReference type="Proteomes" id="UP000294746">
    <property type="component" value="Unassembled WGS sequence"/>
</dbReference>
<dbReference type="GO" id="GO:0003677">
    <property type="term" value="F:DNA binding"/>
    <property type="evidence" value="ECO:0007669"/>
    <property type="project" value="UniProtKB-KW"/>
</dbReference>
<evidence type="ECO:0000313" key="6">
    <source>
        <dbReference type="Proteomes" id="UP000294746"/>
    </source>
</evidence>
<dbReference type="PROSITE" id="PS50949">
    <property type="entry name" value="HTH_GNTR"/>
    <property type="match status" value="1"/>
</dbReference>
<keyword evidence="6" id="KW-1185">Reference proteome</keyword>
<dbReference type="Pfam" id="PF00392">
    <property type="entry name" value="GntR"/>
    <property type="match status" value="1"/>
</dbReference>
<feature type="domain" description="HTH gntR-type" evidence="4">
    <location>
        <begin position="20"/>
        <end position="90"/>
    </location>
</feature>
<dbReference type="OrthoDB" id="369138at2"/>
<dbReference type="InterPro" id="IPR036388">
    <property type="entry name" value="WH-like_DNA-bd_sf"/>
</dbReference>
<proteinExistence type="predicted"/>
<dbReference type="SUPFAM" id="SSF46785">
    <property type="entry name" value="Winged helix' DNA-binding domain"/>
    <property type="match status" value="1"/>
</dbReference>
<dbReference type="SMART" id="SM00345">
    <property type="entry name" value="HTH_GNTR"/>
    <property type="match status" value="1"/>
</dbReference>
<reference evidence="5 6" key="1">
    <citation type="submission" date="2019-03" db="EMBL/GenBank/DDBJ databases">
        <title>Genomic Encyclopedia of Type Strains, Phase IV (KMG-IV): sequencing the most valuable type-strain genomes for metagenomic binning, comparative biology and taxonomic classification.</title>
        <authorList>
            <person name="Goeker M."/>
        </authorList>
    </citation>
    <scope>NUCLEOTIDE SEQUENCE [LARGE SCALE GENOMIC DNA]</scope>
    <source>
        <strain evidence="5 6">DSM 46831</strain>
    </source>
</reference>
<dbReference type="CDD" id="cd07377">
    <property type="entry name" value="WHTH_GntR"/>
    <property type="match status" value="1"/>
</dbReference>
<dbReference type="RefSeq" id="WP_131847387.1">
    <property type="nucleotide sequence ID" value="NZ_SLXV01000001.1"/>
</dbReference>
<evidence type="ECO:0000313" key="5">
    <source>
        <dbReference type="EMBL" id="TCP70737.1"/>
    </source>
</evidence>
<dbReference type="PANTHER" id="PTHR43537:SF5">
    <property type="entry name" value="UXU OPERON TRANSCRIPTIONAL REGULATOR"/>
    <property type="match status" value="1"/>
</dbReference>
<dbReference type="InterPro" id="IPR008920">
    <property type="entry name" value="TF_FadR/GntR_C"/>
</dbReference>
<keyword evidence="2" id="KW-0238">DNA-binding</keyword>
<gene>
    <name evidence="5" type="ORF">EDD57_101181</name>
</gene>
<dbReference type="Gene3D" id="1.10.10.10">
    <property type="entry name" value="Winged helix-like DNA-binding domain superfamily/Winged helix DNA-binding domain"/>
    <property type="match status" value="1"/>
</dbReference>
<comment type="caution">
    <text evidence="5">The sequence shown here is derived from an EMBL/GenBank/DDBJ whole genome shotgun (WGS) entry which is preliminary data.</text>
</comment>
<dbReference type="Gene3D" id="1.20.120.530">
    <property type="entry name" value="GntR ligand-binding domain-like"/>
    <property type="match status" value="1"/>
</dbReference>
<dbReference type="AlphaFoldDB" id="A0A4R2S059"/>
<sequence>MQFGTDIEDQHPFFSEVRPGRGFEDIAMQIKEAILQGHLKDGDRLPNERELGSLFGVSRPTLREAIRSLEAIGVVEVRRGVYGGIFVAEPKPDHVGKALAALLRFRGATISELVEFRQTFEAETAYWAAQRATKEQIEQLVIIANKIKDVAHSSKVPWEKFIELDLAFHEEVAQASHNQIRVAIMLAIHGVLRKTSLMLEKIDDVAWREQQAADLMEIAEAIGEGNPECAPGMGVVYRVKVPNGEGSSSH</sequence>
<dbReference type="PRINTS" id="PR00035">
    <property type="entry name" value="HTHGNTR"/>
</dbReference>
<protein>
    <submittedName>
        <fullName evidence="5">GntR family transcriptional regulator</fullName>
    </submittedName>
</protein>
<dbReference type="GO" id="GO:0003700">
    <property type="term" value="F:DNA-binding transcription factor activity"/>
    <property type="evidence" value="ECO:0007669"/>
    <property type="project" value="InterPro"/>
</dbReference>
<organism evidence="5 6">
    <name type="scientific">Baia soyae</name>
    <dbReference type="NCBI Taxonomy" id="1544746"/>
    <lineage>
        <taxon>Bacteria</taxon>
        <taxon>Bacillati</taxon>
        <taxon>Bacillota</taxon>
        <taxon>Bacilli</taxon>
        <taxon>Bacillales</taxon>
        <taxon>Thermoactinomycetaceae</taxon>
        <taxon>Baia</taxon>
    </lineage>
</organism>
<accession>A0A4R2S059</accession>
<evidence type="ECO:0000256" key="1">
    <source>
        <dbReference type="ARBA" id="ARBA00023015"/>
    </source>
</evidence>
<dbReference type="PANTHER" id="PTHR43537">
    <property type="entry name" value="TRANSCRIPTIONAL REGULATOR, GNTR FAMILY"/>
    <property type="match status" value="1"/>
</dbReference>
<dbReference type="SMART" id="SM00895">
    <property type="entry name" value="FCD"/>
    <property type="match status" value="1"/>
</dbReference>
<evidence type="ECO:0000256" key="2">
    <source>
        <dbReference type="ARBA" id="ARBA00023125"/>
    </source>
</evidence>
<dbReference type="InterPro" id="IPR036390">
    <property type="entry name" value="WH_DNA-bd_sf"/>
</dbReference>
<keyword evidence="1" id="KW-0805">Transcription regulation</keyword>
<dbReference type="InterPro" id="IPR011711">
    <property type="entry name" value="GntR_C"/>
</dbReference>
<dbReference type="Pfam" id="PF07729">
    <property type="entry name" value="FCD"/>
    <property type="match status" value="1"/>
</dbReference>
<dbReference type="InterPro" id="IPR000524">
    <property type="entry name" value="Tscrpt_reg_HTH_GntR"/>
</dbReference>
<keyword evidence="3" id="KW-0804">Transcription</keyword>
<evidence type="ECO:0000256" key="3">
    <source>
        <dbReference type="ARBA" id="ARBA00023163"/>
    </source>
</evidence>
<dbReference type="SUPFAM" id="SSF48008">
    <property type="entry name" value="GntR ligand-binding domain-like"/>
    <property type="match status" value="1"/>
</dbReference>
<dbReference type="EMBL" id="SLXV01000001">
    <property type="protein sequence ID" value="TCP70737.1"/>
    <property type="molecule type" value="Genomic_DNA"/>
</dbReference>
<evidence type="ECO:0000259" key="4">
    <source>
        <dbReference type="PROSITE" id="PS50949"/>
    </source>
</evidence>